<dbReference type="AlphaFoldDB" id="A0A834I3L5"/>
<evidence type="ECO:0000313" key="3">
    <source>
        <dbReference type="Proteomes" id="UP000625711"/>
    </source>
</evidence>
<name>A0A834I3L5_RHYFE</name>
<dbReference type="PROSITE" id="PS51233">
    <property type="entry name" value="VWFD"/>
    <property type="match status" value="1"/>
</dbReference>
<keyword evidence="3" id="KW-1185">Reference proteome</keyword>
<dbReference type="PANTHER" id="PTHR37860:SF1">
    <property type="match status" value="1"/>
</dbReference>
<evidence type="ECO:0000259" key="1">
    <source>
        <dbReference type="PROSITE" id="PS51233"/>
    </source>
</evidence>
<comment type="caution">
    <text evidence="2">The sequence shown here is derived from an EMBL/GenBank/DDBJ whole genome shotgun (WGS) entry which is preliminary data.</text>
</comment>
<dbReference type="EMBL" id="JAACXV010013294">
    <property type="protein sequence ID" value="KAF7273800.1"/>
    <property type="molecule type" value="Genomic_DNA"/>
</dbReference>
<feature type="non-terminal residue" evidence="2">
    <location>
        <position position="1"/>
    </location>
</feature>
<dbReference type="Pfam" id="PF00094">
    <property type="entry name" value="VWD"/>
    <property type="match status" value="1"/>
</dbReference>
<sequence length="169" mass="19567">EIPEIKLFYDVYKYLSTSESSFWSFYYDYKPYTDPGEWLPPFKGYAMLMGGKYYITFDKKHYEFRGSCTYLLSTDFVSRNFTLLVSYDQMGLSNQVIILINKTAVHLDILSDAVAIHRPGSGQPIIKLPTDIDGNYIYRESNIVTVENNGFSLQCNMKFQICLFEISGK</sequence>
<protein>
    <recommendedName>
        <fullName evidence="1">VWFD domain-containing protein</fullName>
    </recommendedName>
</protein>
<organism evidence="2 3">
    <name type="scientific">Rhynchophorus ferrugineus</name>
    <name type="common">Red palm weevil</name>
    <name type="synonym">Curculio ferrugineus</name>
    <dbReference type="NCBI Taxonomy" id="354439"/>
    <lineage>
        <taxon>Eukaryota</taxon>
        <taxon>Metazoa</taxon>
        <taxon>Ecdysozoa</taxon>
        <taxon>Arthropoda</taxon>
        <taxon>Hexapoda</taxon>
        <taxon>Insecta</taxon>
        <taxon>Pterygota</taxon>
        <taxon>Neoptera</taxon>
        <taxon>Endopterygota</taxon>
        <taxon>Coleoptera</taxon>
        <taxon>Polyphaga</taxon>
        <taxon>Cucujiformia</taxon>
        <taxon>Curculionidae</taxon>
        <taxon>Dryophthorinae</taxon>
        <taxon>Rhynchophorus</taxon>
    </lineage>
</organism>
<dbReference type="OrthoDB" id="6690643at2759"/>
<dbReference type="InterPro" id="IPR001846">
    <property type="entry name" value="VWF_type-D"/>
</dbReference>
<proteinExistence type="predicted"/>
<dbReference type="Proteomes" id="UP000625711">
    <property type="component" value="Unassembled WGS sequence"/>
</dbReference>
<dbReference type="PANTHER" id="PTHR37860">
    <property type="entry name" value="AGAP008810-PA"/>
    <property type="match status" value="1"/>
</dbReference>
<evidence type="ECO:0000313" key="2">
    <source>
        <dbReference type="EMBL" id="KAF7273800.1"/>
    </source>
</evidence>
<feature type="domain" description="VWFD" evidence="1">
    <location>
        <begin position="44"/>
        <end position="169"/>
    </location>
</feature>
<reference evidence="2" key="1">
    <citation type="submission" date="2020-08" db="EMBL/GenBank/DDBJ databases">
        <title>Genome sequencing and assembly of the red palm weevil Rhynchophorus ferrugineus.</title>
        <authorList>
            <person name="Dias G.B."/>
            <person name="Bergman C.M."/>
            <person name="Manee M."/>
        </authorList>
    </citation>
    <scope>NUCLEOTIDE SEQUENCE</scope>
    <source>
        <strain evidence="2">AA-2017</strain>
        <tissue evidence="2">Whole larva</tissue>
    </source>
</reference>
<gene>
    <name evidence="2" type="ORF">GWI33_013508</name>
</gene>
<accession>A0A834I3L5</accession>